<dbReference type="SUPFAM" id="SSF63829">
    <property type="entry name" value="Calcium-dependent phosphotriesterase"/>
    <property type="match status" value="1"/>
</dbReference>
<dbReference type="InterPro" id="IPR001119">
    <property type="entry name" value="SLH_dom"/>
</dbReference>
<dbReference type="SUPFAM" id="SSF49265">
    <property type="entry name" value="Fibronectin type III"/>
    <property type="match status" value="1"/>
</dbReference>
<dbReference type="Pfam" id="PF25021">
    <property type="entry name" value="TEN_NHL"/>
    <property type="match status" value="2"/>
</dbReference>
<dbReference type="SMART" id="SM00060">
    <property type="entry name" value="FN3"/>
    <property type="match status" value="1"/>
</dbReference>
<dbReference type="RefSeq" id="WP_185137127.1">
    <property type="nucleotide sequence ID" value="NZ_JACJVR010000066.1"/>
</dbReference>
<keyword evidence="6" id="KW-1185">Reference proteome</keyword>
<dbReference type="AlphaFoldDB" id="A0A841TY39"/>
<dbReference type="Pfam" id="PF09479">
    <property type="entry name" value="Flg_new"/>
    <property type="match status" value="2"/>
</dbReference>
<evidence type="ECO:0000256" key="1">
    <source>
        <dbReference type="ARBA" id="ARBA00004196"/>
    </source>
</evidence>
<dbReference type="NCBIfam" id="TIGR02543">
    <property type="entry name" value="List_Bact_rpt"/>
    <property type="match status" value="2"/>
</dbReference>
<feature type="domain" description="SLH" evidence="4">
    <location>
        <begin position="1145"/>
        <end position="1201"/>
    </location>
</feature>
<dbReference type="CDD" id="cd14953">
    <property type="entry name" value="NHL_like_1"/>
    <property type="match status" value="1"/>
</dbReference>
<dbReference type="InterPro" id="IPR042229">
    <property type="entry name" value="Listeria/Bacterioides_rpt_sf"/>
</dbReference>
<dbReference type="Pfam" id="PF00041">
    <property type="entry name" value="fn3"/>
    <property type="match status" value="1"/>
</dbReference>
<evidence type="ECO:0000256" key="2">
    <source>
        <dbReference type="SAM" id="MobiDB-lite"/>
    </source>
</evidence>
<comment type="subcellular location">
    <subcellularLocation>
        <location evidence="1">Cell envelope</location>
    </subcellularLocation>
</comment>
<name>A0A841TY39_9BACL</name>
<dbReference type="PANTHER" id="PTHR46388:SF2">
    <property type="entry name" value="NHL REPEAT-CONTAINING PROTEIN 2"/>
    <property type="match status" value="1"/>
</dbReference>
<dbReference type="Gene3D" id="2.60.40.10">
    <property type="entry name" value="Immunoglobulins"/>
    <property type="match status" value="1"/>
</dbReference>
<feature type="domain" description="SLH" evidence="4">
    <location>
        <begin position="1020"/>
        <end position="1079"/>
    </location>
</feature>
<dbReference type="InterPro" id="IPR011042">
    <property type="entry name" value="6-blade_b-propeller_TolB-like"/>
</dbReference>
<dbReference type="GO" id="GO:0030313">
    <property type="term" value="C:cell envelope"/>
    <property type="evidence" value="ECO:0007669"/>
    <property type="project" value="UniProtKB-SubCell"/>
</dbReference>
<dbReference type="InterPro" id="IPR013783">
    <property type="entry name" value="Ig-like_fold"/>
</dbReference>
<feature type="region of interest" description="Disordered" evidence="2">
    <location>
        <begin position="374"/>
        <end position="396"/>
    </location>
</feature>
<dbReference type="EMBL" id="JACJVR010000066">
    <property type="protein sequence ID" value="MBB6693145.1"/>
    <property type="molecule type" value="Genomic_DNA"/>
</dbReference>
<reference evidence="5 6" key="1">
    <citation type="submission" date="2020-08" db="EMBL/GenBank/DDBJ databases">
        <title>Cohnella phylogeny.</title>
        <authorList>
            <person name="Dunlap C."/>
        </authorList>
    </citation>
    <scope>NUCLEOTIDE SEQUENCE [LARGE SCALE GENOMIC DNA]</scope>
    <source>
        <strain evidence="5 6">DSM 25239</strain>
    </source>
</reference>
<dbReference type="InterPro" id="IPR036116">
    <property type="entry name" value="FN3_sf"/>
</dbReference>
<comment type="caution">
    <text evidence="5">The sequence shown here is derived from an EMBL/GenBank/DDBJ whole genome shotgun (WGS) entry which is preliminary data.</text>
</comment>
<evidence type="ECO:0000313" key="6">
    <source>
        <dbReference type="Proteomes" id="UP000553776"/>
    </source>
</evidence>
<dbReference type="Pfam" id="PF00395">
    <property type="entry name" value="SLH"/>
    <property type="match status" value="3"/>
</dbReference>
<organism evidence="5 6">
    <name type="scientific">Cohnella xylanilytica</name>
    <dbReference type="NCBI Taxonomy" id="557555"/>
    <lineage>
        <taxon>Bacteria</taxon>
        <taxon>Bacillati</taxon>
        <taxon>Bacillota</taxon>
        <taxon>Bacilli</taxon>
        <taxon>Bacillales</taxon>
        <taxon>Paenibacillaceae</taxon>
        <taxon>Cohnella</taxon>
    </lineage>
</organism>
<feature type="domain" description="Fibronectin type-III" evidence="3">
    <location>
        <begin position="510"/>
        <end position="600"/>
    </location>
</feature>
<dbReference type="PROSITE" id="PS51272">
    <property type="entry name" value="SLH"/>
    <property type="match status" value="3"/>
</dbReference>
<evidence type="ECO:0000259" key="3">
    <source>
        <dbReference type="PROSITE" id="PS50853"/>
    </source>
</evidence>
<dbReference type="InterPro" id="IPR013378">
    <property type="entry name" value="InlB-like_B-rpt"/>
</dbReference>
<dbReference type="InterPro" id="IPR003961">
    <property type="entry name" value="FN3_dom"/>
</dbReference>
<dbReference type="Gene3D" id="2.120.10.30">
    <property type="entry name" value="TolB, C-terminal domain"/>
    <property type="match status" value="3"/>
</dbReference>
<proteinExistence type="predicted"/>
<dbReference type="InterPro" id="IPR056822">
    <property type="entry name" value="TEN_NHL"/>
</dbReference>
<gene>
    <name evidence="5" type="ORF">H7B90_17200</name>
</gene>
<feature type="domain" description="SLH" evidence="4">
    <location>
        <begin position="1081"/>
        <end position="1144"/>
    </location>
</feature>
<protein>
    <submittedName>
        <fullName evidence="5">S-layer homology domain-containing protein</fullName>
    </submittedName>
</protein>
<accession>A0A841TY39</accession>
<evidence type="ECO:0000313" key="5">
    <source>
        <dbReference type="EMBL" id="MBB6693145.1"/>
    </source>
</evidence>
<dbReference type="CDD" id="cd00063">
    <property type="entry name" value="FN3"/>
    <property type="match status" value="1"/>
</dbReference>
<dbReference type="Proteomes" id="UP000553776">
    <property type="component" value="Unassembled WGS sequence"/>
</dbReference>
<dbReference type="PANTHER" id="PTHR46388">
    <property type="entry name" value="NHL REPEAT-CONTAINING PROTEIN 2"/>
    <property type="match status" value="1"/>
</dbReference>
<dbReference type="PROSITE" id="PS50853">
    <property type="entry name" value="FN3"/>
    <property type="match status" value="1"/>
</dbReference>
<dbReference type="Gene3D" id="2.60.40.4270">
    <property type="entry name" value="Listeria-Bacteroides repeat domain"/>
    <property type="match status" value="2"/>
</dbReference>
<sequence>MKRRGYGFRWRQVALALLAVLLGVTGGMPFAPGGWIGRASADANNYYISTAAGSGTLGYGGDGGPATSAKLAAPYGVAVDGGGNIYIADRNNSVLRVVDPSGRISSVSVPGMYWPQGIAFDDSGNLYIANSGGLNILKRTPSGTVTVVAGTGAARSSGDGGPATSAELNYPSQVAVDADGNLYISESVSSVIRRVDAATGIIDTVAGTGTYGYSGPGGPATSVQLWNPYGMAFDSDGNLYIADMGNNVIRKLDVATEVISTVAGTAAGGYSGDGGPATSARLSAPLDVAFDDNGNMYISEADHVRKVDASGTIRTVAGTTRGYSGDGGEATAAQLSGPGFMTFDGNGNLFVSDPFNSVVRKLVPFYKVTFQSNGGTPVSPQNLDPGDAATEPGDPARTGHTFGGWFADEALTVPFDFATPINGDTTLYAGWTPIPYTVTFDKNGGDTEANPTSMTVNYGSAAGALPTAPTRDGYTFAGWAAAPDGSGPVFLASTVVTGDLTVYARWIANPLAQPANLKAVPGDRQAKLTWDGVAGATSYRIYMRTESGAYGDTPPIEVAGTSHTVTGLTNGTTYFFVVTARSAARDGLPSAEASATPSGTVVLPTLTEVRLASDNPAAGWAKPGDKATLAFASNTALGSLPTVTIAGRPAAVTATGGNGYSASYTFDGSETEGAVPFAIDFEDGAGTPGAQVTATTDGSGVNFDKTAPTGTMTINGGAAATSSAAVSLQLTSSDGAGSGGVRMRFSNDGLTWSDWEAASAARKWTLSSGNGAKTVSMELIDRAGNASPTAIAATIALRRASSPTETPDRTIQVQIADGKGGSVVETAVVQRTIDVDGLYKDKVTFTDYPWTQALDKLKALGSDFAKVVFPDDNGLTKEWSLVFPKTVTDLLSGSGTNMEIVTNDARVYLPAASLRGLTEDLSFRIAPVQQEDERKATERRALTDPLTLEATKGGSVEALGRPIVIESNLSGAEAQLILPLEETRKLDKSREKPAAFVEHGDGTKELADGKIEDFDQGGRPGVRVAVDRFSTFTILKIGQAPEHKAYVLGNPDGTFGPERPITRAEMAALLTRAVVREESYAPRSYTDVAEGYWARDAIVQAAKTGLMSGYGDGSFKPDAPITRAEMASAISRLLTDEPSAAVFPDAAGIWAETSIRKTSAAGIVKGYEDGTFRPNGNLTRAEAVAMLDRLLGRGSLAGAPRKWTDVPATYWAYGYIQEASFDHRYEIKEEGGETYVSTP</sequence>
<evidence type="ECO:0000259" key="4">
    <source>
        <dbReference type="PROSITE" id="PS51272"/>
    </source>
</evidence>